<dbReference type="InterPro" id="IPR006652">
    <property type="entry name" value="Kelch_1"/>
</dbReference>
<dbReference type="EMBL" id="JPRO01000002">
    <property type="protein sequence ID" value="KFF08727.1"/>
    <property type="molecule type" value="Genomic_DNA"/>
</dbReference>
<evidence type="ECO:0000313" key="3">
    <source>
        <dbReference type="Proteomes" id="UP000028703"/>
    </source>
</evidence>
<name>A0A085ZWB3_9FLAO</name>
<dbReference type="eggNOG" id="COG3055">
    <property type="taxonomic scope" value="Bacteria"/>
</dbReference>
<dbReference type="STRING" id="421531.IX38_04655"/>
<dbReference type="SMART" id="SM00612">
    <property type="entry name" value="Kelch"/>
    <property type="match status" value="4"/>
</dbReference>
<evidence type="ECO:0000256" key="1">
    <source>
        <dbReference type="ARBA" id="ARBA00022729"/>
    </source>
</evidence>
<keyword evidence="1" id="KW-0732">Signal</keyword>
<sequence>MSAGRGAITSVIVNDNIYVSNGYHEKASDAKYVEKYNIPNNSWSVLNSTLLPKRFANSETYNNKIYIFNGWGNSHLEIVDLATSTVTKGAVNHSYTGNSGSAIHNGRIYVFGGSGLNGAATTVFSNKFQYYDIASNTWNPLPNMPTAREAKGKIVNDKLYVIGGFNGTPSRLINVYDLKTNLWIDQYTMPAGISGHALAVSGNKIFIVGGFNNQTFLAYFDTTTNKLHQLSSNMIPRRHAAAEVYNNKLYIIGGSTTSLTSSAIKSIQVADINEDILSANENNEDQVLKTKVYTNAARDGFVISNKNNSNQFEYTVFSIDGKPISKGFAYYNKNIDLSKVRTGTYIFSYKNEKGILQQVRIIR</sequence>
<dbReference type="NCBIfam" id="TIGR04183">
    <property type="entry name" value="Por_Secre_tail"/>
    <property type="match status" value="1"/>
</dbReference>
<dbReference type="Gene3D" id="2.120.10.80">
    <property type="entry name" value="Kelch-type beta propeller"/>
    <property type="match status" value="2"/>
</dbReference>
<evidence type="ECO:0000313" key="2">
    <source>
        <dbReference type="EMBL" id="KFF08727.1"/>
    </source>
</evidence>
<gene>
    <name evidence="2" type="ORF">IX38_04655</name>
</gene>
<dbReference type="InterPro" id="IPR026444">
    <property type="entry name" value="Secre_tail"/>
</dbReference>
<reference evidence="2 3" key="1">
    <citation type="submission" date="2014-07" db="EMBL/GenBank/DDBJ databases">
        <title>Genome of Chryseobacterium luteum DSM 18605.</title>
        <authorList>
            <person name="Stropko S.J."/>
            <person name="Pipes S.E."/>
            <person name="Newman J.D."/>
        </authorList>
    </citation>
    <scope>NUCLEOTIDE SEQUENCE [LARGE SCALE GENOMIC DNA]</scope>
    <source>
        <strain evidence="2 3">DSM 18605</strain>
    </source>
</reference>
<dbReference type="SUPFAM" id="SSF117281">
    <property type="entry name" value="Kelch motif"/>
    <property type="match status" value="1"/>
</dbReference>
<dbReference type="PANTHER" id="PTHR45632">
    <property type="entry name" value="LD33804P"/>
    <property type="match status" value="1"/>
</dbReference>
<comment type="caution">
    <text evidence="2">The sequence shown here is derived from an EMBL/GenBank/DDBJ whole genome shotgun (WGS) entry which is preliminary data.</text>
</comment>
<dbReference type="Proteomes" id="UP000028703">
    <property type="component" value="Unassembled WGS sequence"/>
</dbReference>
<protein>
    <submittedName>
        <fullName evidence="2">Uncharacterized protein</fullName>
    </submittedName>
</protein>
<dbReference type="AlphaFoldDB" id="A0A085ZWB3"/>
<dbReference type="Pfam" id="PF24681">
    <property type="entry name" value="Kelch_KLHDC2_KLHL20_DRC7"/>
    <property type="match status" value="1"/>
</dbReference>
<dbReference type="InterPro" id="IPR015915">
    <property type="entry name" value="Kelch-typ_b-propeller"/>
</dbReference>
<proteinExistence type="predicted"/>
<keyword evidence="3" id="KW-1185">Reference proteome</keyword>
<accession>A0A085ZWB3</accession>
<organism evidence="2 3">
    <name type="scientific">Chryseobacterium luteum</name>
    <dbReference type="NCBI Taxonomy" id="421531"/>
    <lineage>
        <taxon>Bacteria</taxon>
        <taxon>Pseudomonadati</taxon>
        <taxon>Bacteroidota</taxon>
        <taxon>Flavobacteriia</taxon>
        <taxon>Flavobacteriales</taxon>
        <taxon>Weeksellaceae</taxon>
        <taxon>Chryseobacterium group</taxon>
        <taxon>Chryseobacterium</taxon>
    </lineage>
</organism>